<dbReference type="EMBL" id="QQAZ01000003">
    <property type="protein sequence ID" value="RDI53262.1"/>
    <property type="molecule type" value="Genomic_DNA"/>
</dbReference>
<sequence>MRVMQRFEATIESAPSGGAYVCVPAEVVAALGGGGRIPVRATFDGVDYTGSVVSMGDGPCIGLLKAIRAELGKQPGDTVAVTVERDTAERTVAVPDDLAAALAEAGLREKFDGLSYSRRREQVRSVTDAKRPETRAGRIGKIVDALRG</sequence>
<dbReference type="Proteomes" id="UP000255355">
    <property type="component" value="Unassembled WGS sequence"/>
</dbReference>
<dbReference type="Pfam" id="PF08922">
    <property type="entry name" value="DUF1905"/>
    <property type="match status" value="1"/>
</dbReference>
<organism evidence="1 2">
    <name type="scientific">Nocardia mexicana</name>
    <dbReference type="NCBI Taxonomy" id="279262"/>
    <lineage>
        <taxon>Bacteria</taxon>
        <taxon>Bacillati</taxon>
        <taxon>Actinomycetota</taxon>
        <taxon>Actinomycetes</taxon>
        <taxon>Mycobacteriales</taxon>
        <taxon>Nocardiaceae</taxon>
        <taxon>Nocardia</taxon>
    </lineage>
</organism>
<accession>A0A370H9B4</accession>
<dbReference type="Pfam" id="PF13376">
    <property type="entry name" value="OmdA"/>
    <property type="match status" value="1"/>
</dbReference>
<proteinExistence type="predicted"/>
<dbReference type="STRING" id="1210089.GCA_001613165_00181"/>
<dbReference type="InterPro" id="IPR037079">
    <property type="entry name" value="AF2212/PG0164-like_sf"/>
</dbReference>
<dbReference type="AlphaFoldDB" id="A0A370H9B4"/>
<reference evidence="1 2" key="1">
    <citation type="submission" date="2018-07" db="EMBL/GenBank/DDBJ databases">
        <title>Genomic Encyclopedia of Type Strains, Phase IV (KMG-IV): sequencing the most valuable type-strain genomes for metagenomic binning, comparative biology and taxonomic classification.</title>
        <authorList>
            <person name="Goeker M."/>
        </authorList>
    </citation>
    <scope>NUCLEOTIDE SEQUENCE [LARGE SCALE GENOMIC DNA]</scope>
    <source>
        <strain evidence="1 2">DSM 44952</strain>
    </source>
</reference>
<comment type="caution">
    <text evidence="1">The sequence shown here is derived from an EMBL/GenBank/DDBJ whole genome shotgun (WGS) entry which is preliminary data.</text>
</comment>
<evidence type="ECO:0000313" key="1">
    <source>
        <dbReference type="EMBL" id="RDI53262.1"/>
    </source>
</evidence>
<protein>
    <submittedName>
        <fullName evidence="1">Bacteriocin resistance YdeI/OmpD-like protein</fullName>
    </submittedName>
</protein>
<dbReference type="SUPFAM" id="SSF141694">
    <property type="entry name" value="AF2212/PG0164-like"/>
    <property type="match status" value="1"/>
</dbReference>
<name>A0A370H9B4_9NOCA</name>
<keyword evidence="2" id="KW-1185">Reference proteome</keyword>
<dbReference type="InterPro" id="IPR015018">
    <property type="entry name" value="DUF1905"/>
</dbReference>
<dbReference type="Gene3D" id="2.40.30.100">
    <property type="entry name" value="AF2212/PG0164-like"/>
    <property type="match status" value="1"/>
</dbReference>
<gene>
    <name evidence="1" type="ORF">DFR68_103650</name>
</gene>
<evidence type="ECO:0000313" key="2">
    <source>
        <dbReference type="Proteomes" id="UP000255355"/>
    </source>
</evidence>